<dbReference type="Proteomes" id="UP001283361">
    <property type="component" value="Unassembled WGS sequence"/>
</dbReference>
<proteinExistence type="predicted"/>
<dbReference type="AlphaFoldDB" id="A0AAE0Z4N3"/>
<evidence type="ECO:0000313" key="2">
    <source>
        <dbReference type="Proteomes" id="UP001283361"/>
    </source>
</evidence>
<dbReference type="EMBL" id="JAWDGP010004660">
    <property type="protein sequence ID" value="KAK3762712.1"/>
    <property type="molecule type" value="Genomic_DNA"/>
</dbReference>
<keyword evidence="2" id="KW-1185">Reference proteome</keyword>
<name>A0AAE0Z4N3_9GAST</name>
<sequence length="169" mass="18554">MGTLGQLDNGTSDFYNKGFTSLQAELTSLPGTRPAGQWNLRFFTTRALLHHRPDCPSGGKTRTAAQWNLCSLQPGLHFTTGRTVQLVGRLGQPTLFTTRCAARRGKTPHRETRFYDPHTCACSSAEPVNDATDSETEADSILDLIVKESTEGRGDVLQLQKKMTLAMAK</sequence>
<comment type="caution">
    <text evidence="1">The sequence shown here is derived from an EMBL/GenBank/DDBJ whole genome shotgun (WGS) entry which is preliminary data.</text>
</comment>
<gene>
    <name evidence="1" type="ORF">RRG08_043790</name>
</gene>
<accession>A0AAE0Z4N3</accession>
<reference evidence="1" key="1">
    <citation type="journal article" date="2023" name="G3 (Bethesda)">
        <title>A reference genome for the long-term kleptoplast-retaining sea slug Elysia crispata morphotype clarki.</title>
        <authorList>
            <person name="Eastman K.E."/>
            <person name="Pendleton A.L."/>
            <person name="Shaikh M.A."/>
            <person name="Suttiyut T."/>
            <person name="Ogas R."/>
            <person name="Tomko P."/>
            <person name="Gavelis G."/>
            <person name="Widhalm J.R."/>
            <person name="Wisecaver J.H."/>
        </authorList>
    </citation>
    <scope>NUCLEOTIDE SEQUENCE</scope>
    <source>
        <strain evidence="1">ECLA1</strain>
    </source>
</reference>
<evidence type="ECO:0000313" key="1">
    <source>
        <dbReference type="EMBL" id="KAK3762712.1"/>
    </source>
</evidence>
<organism evidence="1 2">
    <name type="scientific">Elysia crispata</name>
    <name type="common">lettuce slug</name>
    <dbReference type="NCBI Taxonomy" id="231223"/>
    <lineage>
        <taxon>Eukaryota</taxon>
        <taxon>Metazoa</taxon>
        <taxon>Spiralia</taxon>
        <taxon>Lophotrochozoa</taxon>
        <taxon>Mollusca</taxon>
        <taxon>Gastropoda</taxon>
        <taxon>Heterobranchia</taxon>
        <taxon>Euthyneura</taxon>
        <taxon>Panpulmonata</taxon>
        <taxon>Sacoglossa</taxon>
        <taxon>Placobranchoidea</taxon>
        <taxon>Plakobranchidae</taxon>
        <taxon>Elysia</taxon>
    </lineage>
</organism>
<protein>
    <submittedName>
        <fullName evidence="1">Uncharacterized protein</fullName>
    </submittedName>
</protein>